<organism evidence="6 7">
    <name type="scientific">Mucilaginibacter gracilis</name>
    <dbReference type="NCBI Taxonomy" id="423350"/>
    <lineage>
        <taxon>Bacteria</taxon>
        <taxon>Pseudomonadati</taxon>
        <taxon>Bacteroidota</taxon>
        <taxon>Sphingobacteriia</taxon>
        <taxon>Sphingobacteriales</taxon>
        <taxon>Sphingobacteriaceae</taxon>
        <taxon>Mucilaginibacter</taxon>
    </lineage>
</organism>
<keyword evidence="2" id="KW-0201">Cytochrome c-type biogenesis</keyword>
<evidence type="ECO:0000313" key="7">
    <source>
        <dbReference type="Proteomes" id="UP000268007"/>
    </source>
</evidence>
<dbReference type="GO" id="GO:0016491">
    <property type="term" value="F:oxidoreductase activity"/>
    <property type="evidence" value="ECO:0007669"/>
    <property type="project" value="InterPro"/>
</dbReference>
<dbReference type="InterPro" id="IPR036249">
    <property type="entry name" value="Thioredoxin-like_sf"/>
</dbReference>
<name>A0A495J5L8_9SPHI</name>
<dbReference type="GO" id="GO:0017004">
    <property type="term" value="P:cytochrome complex assembly"/>
    <property type="evidence" value="ECO:0007669"/>
    <property type="project" value="UniProtKB-KW"/>
</dbReference>
<dbReference type="CDD" id="cd02966">
    <property type="entry name" value="TlpA_like_family"/>
    <property type="match status" value="1"/>
</dbReference>
<dbReference type="PROSITE" id="PS51257">
    <property type="entry name" value="PROKAR_LIPOPROTEIN"/>
    <property type="match status" value="1"/>
</dbReference>
<keyword evidence="3" id="KW-1015">Disulfide bond</keyword>
<dbReference type="PROSITE" id="PS00194">
    <property type="entry name" value="THIOREDOXIN_1"/>
    <property type="match status" value="1"/>
</dbReference>
<evidence type="ECO:0000256" key="3">
    <source>
        <dbReference type="ARBA" id="ARBA00023157"/>
    </source>
</evidence>
<dbReference type="Pfam" id="PF00578">
    <property type="entry name" value="AhpC-TSA"/>
    <property type="match status" value="1"/>
</dbReference>
<dbReference type="InterPro" id="IPR017937">
    <property type="entry name" value="Thioredoxin_CS"/>
</dbReference>
<dbReference type="Proteomes" id="UP000268007">
    <property type="component" value="Unassembled WGS sequence"/>
</dbReference>
<dbReference type="Pfam" id="PF14289">
    <property type="entry name" value="DUF4369"/>
    <property type="match status" value="1"/>
</dbReference>
<dbReference type="PROSITE" id="PS51352">
    <property type="entry name" value="THIOREDOXIN_2"/>
    <property type="match status" value="1"/>
</dbReference>
<dbReference type="InterPro" id="IPR050553">
    <property type="entry name" value="Thioredoxin_ResA/DsbE_sf"/>
</dbReference>
<comment type="subcellular location">
    <subcellularLocation>
        <location evidence="1">Cell envelope</location>
    </subcellularLocation>
</comment>
<dbReference type="RefSeq" id="WP_121199367.1">
    <property type="nucleotide sequence ID" value="NZ_RBKU01000001.1"/>
</dbReference>
<protein>
    <submittedName>
        <fullName evidence="6">Peroxiredoxin</fullName>
    </submittedName>
</protein>
<dbReference type="OrthoDB" id="750178at2"/>
<accession>A0A495J5L8</accession>
<dbReference type="EMBL" id="RBKU01000001">
    <property type="protein sequence ID" value="RKR83922.1"/>
    <property type="molecule type" value="Genomic_DNA"/>
</dbReference>
<evidence type="ECO:0000256" key="2">
    <source>
        <dbReference type="ARBA" id="ARBA00022748"/>
    </source>
</evidence>
<keyword evidence="7" id="KW-1185">Reference proteome</keyword>
<dbReference type="InterPro" id="IPR013766">
    <property type="entry name" value="Thioredoxin_domain"/>
</dbReference>
<keyword evidence="4" id="KW-0676">Redox-active center</keyword>
<evidence type="ECO:0000313" key="6">
    <source>
        <dbReference type="EMBL" id="RKR83922.1"/>
    </source>
</evidence>
<feature type="domain" description="Thioredoxin" evidence="5">
    <location>
        <begin position="237"/>
        <end position="376"/>
    </location>
</feature>
<dbReference type="AlphaFoldDB" id="A0A495J5L8"/>
<reference evidence="6 7" key="1">
    <citation type="submission" date="2018-10" db="EMBL/GenBank/DDBJ databases">
        <title>Genomic Encyclopedia of Archaeal and Bacterial Type Strains, Phase II (KMG-II): from individual species to whole genera.</title>
        <authorList>
            <person name="Goeker M."/>
        </authorList>
    </citation>
    <scope>NUCLEOTIDE SEQUENCE [LARGE SCALE GENOMIC DNA]</scope>
    <source>
        <strain evidence="6 7">DSM 18602</strain>
    </source>
</reference>
<dbReference type="SUPFAM" id="SSF52833">
    <property type="entry name" value="Thioredoxin-like"/>
    <property type="match status" value="1"/>
</dbReference>
<comment type="caution">
    <text evidence="6">The sequence shown here is derived from an EMBL/GenBank/DDBJ whole genome shotgun (WGS) entry which is preliminary data.</text>
</comment>
<proteinExistence type="predicted"/>
<dbReference type="GO" id="GO:0030313">
    <property type="term" value="C:cell envelope"/>
    <property type="evidence" value="ECO:0007669"/>
    <property type="project" value="UniProtKB-SubCell"/>
</dbReference>
<dbReference type="GO" id="GO:0016209">
    <property type="term" value="F:antioxidant activity"/>
    <property type="evidence" value="ECO:0007669"/>
    <property type="project" value="InterPro"/>
</dbReference>
<dbReference type="PANTHER" id="PTHR42852">
    <property type="entry name" value="THIOL:DISULFIDE INTERCHANGE PROTEIN DSBE"/>
    <property type="match status" value="1"/>
</dbReference>
<dbReference type="InterPro" id="IPR025380">
    <property type="entry name" value="DUF4369"/>
</dbReference>
<evidence type="ECO:0000256" key="1">
    <source>
        <dbReference type="ARBA" id="ARBA00004196"/>
    </source>
</evidence>
<evidence type="ECO:0000259" key="5">
    <source>
        <dbReference type="PROSITE" id="PS51352"/>
    </source>
</evidence>
<dbReference type="Gene3D" id="3.40.30.10">
    <property type="entry name" value="Glutaredoxin"/>
    <property type="match status" value="1"/>
</dbReference>
<gene>
    <name evidence="6" type="ORF">BDD43_4137</name>
</gene>
<dbReference type="PANTHER" id="PTHR42852:SF6">
    <property type="entry name" value="THIOL:DISULFIDE INTERCHANGE PROTEIN DSBE"/>
    <property type="match status" value="1"/>
</dbReference>
<sequence>MRSKINLLLIVFCAVTIASCKHDDYFILSGEVKNPRSIQKVYLLKMDTLNNATKEVLIDSAALSDQSKFSFKQSTSYPNMYKLKVGGTIFDLIAKNGDDIDFKTDATDTTNMYEIGGSMDSEHIKDFNKLSNFYGKITEQIMTDYNAKLKAIGAPSDSLFKISEASYQKNEKDYAAAAIKFMNDNKSSLTGFYAASSLNPIVYETDLIAYADAVRDKFSGNPAVEQFVKHMDDVKPVSIGHKAPQFTLMDANYKPVKVSDFLGKYLIIDFWASWCLPCRKENPNVVKLYNKYKNKGLNILGVSLDNERADWQKAIEADHLTWTQVSEFQKFDGPVEKAYRIEAIPSNFIIDPKGNIVAKNIMGAELEDFLNKAFSK</sequence>
<evidence type="ECO:0000256" key="4">
    <source>
        <dbReference type="ARBA" id="ARBA00023284"/>
    </source>
</evidence>
<dbReference type="InterPro" id="IPR000866">
    <property type="entry name" value="AhpC/TSA"/>
</dbReference>